<name>H2L800_ORYLA</name>
<dbReference type="FunFam" id="3.30.710.10:FF:000053">
    <property type="entry name" value="potassium voltage-gated channel subfamily A member 4"/>
    <property type="match status" value="1"/>
</dbReference>
<dbReference type="Pfam" id="PF00520">
    <property type="entry name" value="Ion_trans"/>
    <property type="match status" value="1"/>
</dbReference>
<reference evidence="16" key="2">
    <citation type="submission" date="2025-08" db="UniProtKB">
        <authorList>
            <consortium name="Ensembl"/>
        </authorList>
    </citation>
    <scope>IDENTIFICATION</scope>
    <source>
        <strain evidence="16">Hd-rR</strain>
    </source>
</reference>
<evidence type="ECO:0000256" key="7">
    <source>
        <dbReference type="ARBA" id="ARBA00022958"/>
    </source>
</evidence>
<accession>H2L800</accession>
<protein>
    <submittedName>
        <fullName evidence="16">Potassium voltage-gated channel, shaker-related subfamily, member 7</fullName>
    </submittedName>
</protein>
<reference evidence="16 17" key="1">
    <citation type="journal article" date="2007" name="Nature">
        <title>The medaka draft genome and insights into vertebrate genome evolution.</title>
        <authorList>
            <person name="Kasahara M."/>
            <person name="Naruse K."/>
            <person name="Sasaki S."/>
            <person name="Nakatani Y."/>
            <person name="Qu W."/>
            <person name="Ahsan B."/>
            <person name="Yamada T."/>
            <person name="Nagayasu Y."/>
            <person name="Doi K."/>
            <person name="Kasai Y."/>
            <person name="Jindo T."/>
            <person name="Kobayashi D."/>
            <person name="Shimada A."/>
            <person name="Toyoda A."/>
            <person name="Kuroki Y."/>
            <person name="Fujiyama A."/>
            <person name="Sasaki T."/>
            <person name="Shimizu A."/>
            <person name="Asakawa S."/>
            <person name="Shimizu N."/>
            <person name="Hashimoto S."/>
            <person name="Yang J."/>
            <person name="Lee Y."/>
            <person name="Matsushima K."/>
            <person name="Sugano S."/>
            <person name="Sakaizumi M."/>
            <person name="Narita T."/>
            <person name="Ohishi K."/>
            <person name="Haga S."/>
            <person name="Ohta F."/>
            <person name="Nomoto H."/>
            <person name="Nogata K."/>
            <person name="Morishita T."/>
            <person name="Endo T."/>
            <person name="Shin-I T."/>
            <person name="Takeda H."/>
            <person name="Morishita S."/>
            <person name="Kohara Y."/>
        </authorList>
    </citation>
    <scope>NUCLEOTIDE SEQUENCE [LARGE SCALE GENOMIC DNA]</scope>
    <source>
        <strain evidence="16 17">Hd-rR</strain>
    </source>
</reference>
<dbReference type="InterPro" id="IPR000210">
    <property type="entry name" value="BTB/POZ_dom"/>
</dbReference>
<keyword evidence="4 14" id="KW-0812">Transmembrane</keyword>
<keyword evidence="6" id="KW-0851">Voltage-gated channel</keyword>
<keyword evidence="8 14" id="KW-1133">Transmembrane helix</keyword>
<dbReference type="InterPro" id="IPR011333">
    <property type="entry name" value="SKP1/BTB/POZ_sf"/>
</dbReference>
<evidence type="ECO:0000256" key="3">
    <source>
        <dbReference type="ARBA" id="ARBA00022538"/>
    </source>
</evidence>
<dbReference type="GO" id="GO:0008076">
    <property type="term" value="C:voltage-gated potassium channel complex"/>
    <property type="evidence" value="ECO:0000318"/>
    <property type="project" value="GO_Central"/>
</dbReference>
<evidence type="ECO:0000256" key="6">
    <source>
        <dbReference type="ARBA" id="ARBA00022882"/>
    </source>
</evidence>
<keyword evidence="17" id="KW-1185">Reference proteome</keyword>
<dbReference type="Bgee" id="ENSORLG00000001587">
    <property type="expression patterns" value="Expressed in muscle tissue and 6 other cell types or tissues"/>
</dbReference>
<evidence type="ECO:0000313" key="17">
    <source>
        <dbReference type="Proteomes" id="UP000001038"/>
    </source>
</evidence>
<dbReference type="GO" id="GO:0071805">
    <property type="term" value="P:potassium ion transmembrane transport"/>
    <property type="evidence" value="ECO:0000318"/>
    <property type="project" value="GO_Central"/>
</dbReference>
<feature type="compositionally biased region" description="Basic and acidic residues" evidence="13">
    <location>
        <begin position="17"/>
        <end position="59"/>
    </location>
</feature>
<feature type="compositionally biased region" description="Gly residues" evidence="13">
    <location>
        <begin position="1"/>
        <end position="15"/>
    </location>
</feature>
<keyword evidence="3" id="KW-0633">Potassium transport</keyword>
<evidence type="ECO:0000313" key="16">
    <source>
        <dbReference type="Ensembl" id="ENSORLP00000001968.2"/>
    </source>
</evidence>
<dbReference type="PANTHER" id="PTHR11537:SF155">
    <property type="entry name" value="POTASSIUM VOLTAGE-GATED CHANNEL SUBFAMILY A MEMBER 7"/>
    <property type="match status" value="1"/>
</dbReference>
<dbReference type="InterPro" id="IPR027359">
    <property type="entry name" value="Volt_channel_dom_sf"/>
</dbReference>
<dbReference type="SMART" id="SM00225">
    <property type="entry name" value="BTB"/>
    <property type="match status" value="1"/>
</dbReference>
<dbReference type="eggNOG" id="KOG1545">
    <property type="taxonomic scope" value="Eukaryota"/>
</dbReference>
<dbReference type="FunFam" id="1.20.120.350:FF:000028">
    <property type="entry name" value="Potassium voltage-gated channel subfamily a member"/>
    <property type="match status" value="1"/>
</dbReference>
<evidence type="ECO:0000259" key="15">
    <source>
        <dbReference type="SMART" id="SM00225"/>
    </source>
</evidence>
<feature type="transmembrane region" description="Helical" evidence="14">
    <location>
        <begin position="431"/>
        <end position="453"/>
    </location>
</feature>
<evidence type="ECO:0000256" key="1">
    <source>
        <dbReference type="ARBA" id="ARBA00004141"/>
    </source>
</evidence>
<dbReference type="InterPro" id="IPR003131">
    <property type="entry name" value="T1-type_BTB"/>
</dbReference>
<evidence type="ECO:0000256" key="10">
    <source>
        <dbReference type="ARBA" id="ARBA00023136"/>
    </source>
</evidence>
<dbReference type="Proteomes" id="UP000001038">
    <property type="component" value="Chromosome 8"/>
</dbReference>
<dbReference type="InParanoid" id="H2L800"/>
<feature type="region of interest" description="Disordered" evidence="13">
    <location>
        <begin position="1"/>
        <end position="65"/>
    </location>
</feature>
<dbReference type="Pfam" id="PF02214">
    <property type="entry name" value="BTB_2"/>
    <property type="match status" value="1"/>
</dbReference>
<dbReference type="InterPro" id="IPR003972">
    <property type="entry name" value="K_chnl_volt-dep_Kv1"/>
</dbReference>
<keyword evidence="11" id="KW-0325">Glycoprotein</keyword>
<feature type="domain" description="BTB" evidence="15">
    <location>
        <begin position="71"/>
        <end position="171"/>
    </location>
</feature>
<reference evidence="16" key="3">
    <citation type="submission" date="2025-09" db="UniProtKB">
        <authorList>
            <consortium name="Ensembl"/>
        </authorList>
    </citation>
    <scope>IDENTIFICATION</scope>
    <source>
        <strain evidence="16">Hd-rR</strain>
    </source>
</reference>
<dbReference type="Gene3D" id="3.30.710.10">
    <property type="entry name" value="Potassium Channel Kv1.1, Chain A"/>
    <property type="match status" value="1"/>
</dbReference>
<keyword evidence="9" id="KW-0406">Ion transport</keyword>
<dbReference type="GO" id="GO:0016020">
    <property type="term" value="C:membrane"/>
    <property type="evidence" value="ECO:0000318"/>
    <property type="project" value="GO_Central"/>
</dbReference>
<dbReference type="SUPFAM" id="SSF54695">
    <property type="entry name" value="POZ domain"/>
    <property type="match status" value="1"/>
</dbReference>
<feature type="compositionally biased region" description="Acidic residues" evidence="13">
    <location>
        <begin position="476"/>
        <end position="495"/>
    </location>
</feature>
<evidence type="ECO:0000256" key="4">
    <source>
        <dbReference type="ARBA" id="ARBA00022692"/>
    </source>
</evidence>
<evidence type="ECO:0000256" key="13">
    <source>
        <dbReference type="SAM" id="MobiDB-lite"/>
    </source>
</evidence>
<feature type="transmembrane region" description="Helical" evidence="14">
    <location>
        <begin position="262"/>
        <end position="282"/>
    </location>
</feature>
<comment type="subcellular location">
    <subcellularLocation>
        <location evidence="1">Membrane</location>
        <topology evidence="1">Multi-pass membrane protein</topology>
    </subcellularLocation>
</comment>
<dbReference type="Gene3D" id="1.10.287.70">
    <property type="match status" value="1"/>
</dbReference>
<keyword evidence="5" id="KW-0631">Potassium channel</keyword>
<dbReference type="PRINTS" id="PR01491">
    <property type="entry name" value="KVCHANNEL"/>
</dbReference>
<dbReference type="GO" id="GO:0001508">
    <property type="term" value="P:action potential"/>
    <property type="evidence" value="ECO:0000318"/>
    <property type="project" value="GO_Central"/>
</dbReference>
<dbReference type="FunFam" id="1.10.287.70:FF:000002">
    <property type="entry name" value="Potassium voltage-gated channel subfamily a member"/>
    <property type="match status" value="1"/>
</dbReference>
<feature type="transmembrane region" description="Helical" evidence="14">
    <location>
        <begin position="400"/>
        <end position="419"/>
    </location>
</feature>
<dbReference type="AlphaFoldDB" id="H2L800"/>
<feature type="transmembrane region" description="Helical" evidence="14">
    <location>
        <begin position="294"/>
        <end position="312"/>
    </location>
</feature>
<sequence>MHSQDEGGGTDGGGEQSAEKQKAEEANKDQKQSKDESNKLERESSEKEPGSGSRRESRRAGPPRMGWALSDRLAINVSGMRYETQLRTLAQFPDTLLGDSQRRLRYFDPLRNELFLDRNRICFEAILYFYQSGGRLRRPANVPLDIFMEELHFYELGEETIDRFKEDEGFPKEEERPLPAKKWQQKIWMLFEYPESSGGARIIAIISVMVIILSILIFCLETLPEFRQEKERREQYTITPHPTIPNETVQVPPKFTPFHDPFFIVETICICWFSFELIMRFISAPSKMSFFKDVMNVIDFLAILPYFVTVGTELGKDKDTQPSVSLALIRVIRLVRVFRIFKLSRHSKGLQILGQTLKASLRELALLIFFLFIGVIIFSSAAYFAEADSPNTAFTSIPEAFWWAVVSMTTVGYGDMCPITVGGKLVGSMCAIAGVLTISLPVPVIVSNFSYFYHREMECEDTREYHHVSTSVWEKSEEDGDEDDEEDGMDEDPESMLDYAPLYGQNRAMCPPLNGTLMAGVCGGQETGDPVTLRFCPKEPLVTQLKRLGSDALASLGYHGDCLGPALSSQPCVQDCYCDSADWV</sequence>
<feature type="region of interest" description="Disordered" evidence="13">
    <location>
        <begin position="470"/>
        <end position="496"/>
    </location>
</feature>
<evidence type="ECO:0000256" key="9">
    <source>
        <dbReference type="ARBA" id="ARBA00023065"/>
    </source>
</evidence>
<dbReference type="PRINTS" id="PR00169">
    <property type="entry name" value="KCHANNEL"/>
</dbReference>
<feature type="transmembrane region" description="Helical" evidence="14">
    <location>
        <begin position="364"/>
        <end position="385"/>
    </location>
</feature>
<organism evidence="16 17">
    <name type="scientific">Oryzias latipes</name>
    <name type="common">Japanese rice fish</name>
    <name type="synonym">Japanese killifish</name>
    <dbReference type="NCBI Taxonomy" id="8090"/>
    <lineage>
        <taxon>Eukaryota</taxon>
        <taxon>Metazoa</taxon>
        <taxon>Chordata</taxon>
        <taxon>Craniata</taxon>
        <taxon>Vertebrata</taxon>
        <taxon>Euteleostomi</taxon>
        <taxon>Actinopterygii</taxon>
        <taxon>Neopterygii</taxon>
        <taxon>Teleostei</taxon>
        <taxon>Neoteleostei</taxon>
        <taxon>Acanthomorphata</taxon>
        <taxon>Ovalentaria</taxon>
        <taxon>Atherinomorphae</taxon>
        <taxon>Beloniformes</taxon>
        <taxon>Adrianichthyidae</taxon>
        <taxon>Oryziinae</taxon>
        <taxon>Oryzias</taxon>
    </lineage>
</organism>
<dbReference type="PRINTS" id="PR01496">
    <property type="entry name" value="SHAKERCHANEL"/>
</dbReference>
<keyword evidence="10 14" id="KW-0472">Membrane</keyword>
<keyword evidence="2" id="KW-0813">Transport</keyword>
<keyword evidence="7" id="KW-0630">Potassium</keyword>
<evidence type="ECO:0000256" key="14">
    <source>
        <dbReference type="SAM" id="Phobius"/>
    </source>
</evidence>
<evidence type="ECO:0000256" key="5">
    <source>
        <dbReference type="ARBA" id="ARBA00022826"/>
    </source>
</evidence>
<dbReference type="SUPFAM" id="SSF81324">
    <property type="entry name" value="Voltage-gated potassium channels"/>
    <property type="match status" value="1"/>
</dbReference>
<evidence type="ECO:0000256" key="2">
    <source>
        <dbReference type="ARBA" id="ARBA00022448"/>
    </source>
</evidence>
<dbReference type="Gene3D" id="1.20.120.350">
    <property type="entry name" value="Voltage-gated potassium channels. Chain C"/>
    <property type="match status" value="1"/>
</dbReference>
<dbReference type="Ensembl" id="ENSORLT00000001969.2">
    <property type="protein sequence ID" value="ENSORLP00000001968.2"/>
    <property type="gene ID" value="ENSORLG00000001587.2"/>
</dbReference>
<dbReference type="STRING" id="8090.ENSORLP00000001968"/>
<dbReference type="GO" id="GO:0005251">
    <property type="term" value="F:delayed rectifier potassium channel activity"/>
    <property type="evidence" value="ECO:0000318"/>
    <property type="project" value="GO_Central"/>
</dbReference>
<evidence type="ECO:0000256" key="12">
    <source>
        <dbReference type="ARBA" id="ARBA00023303"/>
    </source>
</evidence>
<dbReference type="HOGENOM" id="CLU_011722_4_0_1"/>
<proteinExistence type="predicted"/>
<dbReference type="InterPro" id="IPR005821">
    <property type="entry name" value="Ion_trans_dom"/>
</dbReference>
<evidence type="ECO:0000256" key="8">
    <source>
        <dbReference type="ARBA" id="ARBA00022989"/>
    </source>
</evidence>
<keyword evidence="12" id="KW-0407">Ion channel</keyword>
<feature type="transmembrane region" description="Helical" evidence="14">
    <location>
        <begin position="202"/>
        <end position="223"/>
    </location>
</feature>
<gene>
    <name evidence="16" type="primary">LOC101163081</name>
</gene>
<dbReference type="PANTHER" id="PTHR11537">
    <property type="entry name" value="VOLTAGE-GATED POTASSIUM CHANNEL"/>
    <property type="match status" value="1"/>
</dbReference>
<dbReference type="InterPro" id="IPR028325">
    <property type="entry name" value="VG_K_chnl"/>
</dbReference>
<dbReference type="GeneTree" id="ENSGT00940000164717"/>
<evidence type="ECO:0000256" key="11">
    <source>
        <dbReference type="ARBA" id="ARBA00023180"/>
    </source>
</evidence>
<dbReference type="InterPro" id="IPR003968">
    <property type="entry name" value="K_chnl_volt-dep_Kv"/>
</dbReference>
<dbReference type="GO" id="GO:0051260">
    <property type="term" value="P:protein homooligomerization"/>
    <property type="evidence" value="ECO:0007669"/>
    <property type="project" value="InterPro"/>
</dbReference>